<keyword evidence="4 7" id="KW-0812">Transmembrane</keyword>
<keyword evidence="10" id="KW-1185">Reference proteome</keyword>
<feature type="transmembrane region" description="Helical" evidence="7">
    <location>
        <begin position="336"/>
        <end position="359"/>
    </location>
</feature>
<name>A0A8X8B7X2_BRACI</name>
<comment type="caution">
    <text evidence="9">The sequence shown here is derived from an EMBL/GenBank/DDBJ whole genome shotgun (WGS) entry which is preliminary data.</text>
</comment>
<dbReference type="InterPro" id="IPR009457">
    <property type="entry name" value="THH1/TOM1/TOM3_dom"/>
</dbReference>
<gene>
    <name evidence="9" type="ORF">Bca52824_007485</name>
</gene>
<evidence type="ECO:0000256" key="5">
    <source>
        <dbReference type="ARBA" id="ARBA00022989"/>
    </source>
</evidence>
<dbReference type="PANTHER" id="PTHR31142:SF26">
    <property type="entry name" value="THH1_TOM1_TOM3 DOMAIN-CONTAINING PROTEIN"/>
    <property type="match status" value="1"/>
</dbReference>
<comment type="similarity">
    <text evidence="2">Belongs to the plant tobamovirus multiplication TOM1 protein family.</text>
</comment>
<feature type="transmembrane region" description="Helical" evidence="7">
    <location>
        <begin position="174"/>
        <end position="196"/>
    </location>
</feature>
<feature type="transmembrane region" description="Helical" evidence="7">
    <location>
        <begin position="20"/>
        <end position="40"/>
    </location>
</feature>
<dbReference type="InterPro" id="IPR040226">
    <property type="entry name" value="THH1/TOM1/TOM3"/>
</dbReference>
<protein>
    <recommendedName>
        <fullName evidence="8">THH1/TOM1/TOM3 domain-containing protein</fullName>
    </recommendedName>
</protein>
<comment type="subcellular location">
    <subcellularLocation>
        <location evidence="1">Vacuole membrane</location>
        <topology evidence="1">Multi-pass membrane protein</topology>
    </subcellularLocation>
</comment>
<evidence type="ECO:0000256" key="2">
    <source>
        <dbReference type="ARBA" id="ARBA00006779"/>
    </source>
</evidence>
<dbReference type="Proteomes" id="UP000886595">
    <property type="component" value="Unassembled WGS sequence"/>
</dbReference>
<dbReference type="PANTHER" id="PTHR31142">
    <property type="entry name" value="TOBAMOVIRUS MULTIPLICATION PROTEIN 1-LIKE ISOFORM X1"/>
    <property type="match status" value="1"/>
</dbReference>
<feature type="domain" description="THH1/TOM1/TOM3" evidence="8">
    <location>
        <begin position="23"/>
        <end position="125"/>
    </location>
</feature>
<feature type="transmembrane region" description="Helical" evidence="7">
    <location>
        <begin position="216"/>
        <end position="236"/>
    </location>
</feature>
<evidence type="ECO:0000256" key="7">
    <source>
        <dbReference type="SAM" id="Phobius"/>
    </source>
</evidence>
<feature type="transmembrane region" description="Helical" evidence="7">
    <location>
        <begin position="93"/>
        <end position="117"/>
    </location>
</feature>
<evidence type="ECO:0000256" key="4">
    <source>
        <dbReference type="ARBA" id="ARBA00022692"/>
    </source>
</evidence>
<keyword evidence="5 7" id="KW-1133">Transmembrane helix</keyword>
<feature type="transmembrane region" description="Helical" evidence="7">
    <location>
        <begin position="243"/>
        <end position="261"/>
    </location>
</feature>
<evidence type="ECO:0000259" key="8">
    <source>
        <dbReference type="Pfam" id="PF06454"/>
    </source>
</evidence>
<reference evidence="9 10" key="1">
    <citation type="submission" date="2020-02" db="EMBL/GenBank/DDBJ databases">
        <authorList>
            <person name="Ma Q."/>
            <person name="Huang Y."/>
            <person name="Song X."/>
            <person name="Pei D."/>
        </authorList>
    </citation>
    <scope>NUCLEOTIDE SEQUENCE [LARGE SCALE GENOMIC DNA]</scope>
    <source>
        <strain evidence="9">Sxm20200214</strain>
        <tissue evidence="9">Leaf</tissue>
    </source>
</reference>
<sequence>MTITRALLESNTDKCYAPSFVAVNLCLALIDGALAFIAFLQLSRFHRRDKRAGWTRQKVLHLMIGSSNTGSLVYFVAAIIATCTRWHHWSNAFGFLLMAFPKILFLATFLLLLSFWVDVCHQGNGEEEDDEDEESSIQQVLLEKSKSKPGSSSASDRRKCCSFHGIHVGTRQKFVVAAVVLVFILMISFAILIWIASGDNSADPSLLAEVMCYNHTLLFINVLGLLINSLLVYCVGVCRHFSSIILITGAGLCLYGMRLLFNLRKVRSEQVLSEMRKFLKYQSHALHGEYICNHFIGIGLAGVSVVCFTVSSLIALLTHIPLFYHWNPNKLHGIKALVLLIIYYFIGSTLPLAFVLWVLRELPPQNIVNRQEEQTRITYVNYDTVARQPPQQWTSTTVSKNQVHILTT</sequence>
<accession>A0A8X8B7X2</accession>
<proteinExistence type="inferred from homology"/>
<evidence type="ECO:0000313" key="9">
    <source>
        <dbReference type="EMBL" id="KAG2324757.1"/>
    </source>
</evidence>
<keyword evidence="3" id="KW-0926">Vacuole</keyword>
<evidence type="ECO:0000256" key="1">
    <source>
        <dbReference type="ARBA" id="ARBA00004128"/>
    </source>
</evidence>
<dbReference type="EMBL" id="JAAMPC010000002">
    <property type="protein sequence ID" value="KAG2324757.1"/>
    <property type="molecule type" value="Genomic_DNA"/>
</dbReference>
<evidence type="ECO:0000256" key="3">
    <source>
        <dbReference type="ARBA" id="ARBA00022554"/>
    </source>
</evidence>
<dbReference type="Pfam" id="PF06454">
    <property type="entry name" value="THH1_TOM1-3_dom"/>
    <property type="match status" value="1"/>
</dbReference>
<feature type="transmembrane region" description="Helical" evidence="7">
    <location>
        <begin position="60"/>
        <end position="81"/>
    </location>
</feature>
<dbReference type="GO" id="GO:0005774">
    <property type="term" value="C:vacuolar membrane"/>
    <property type="evidence" value="ECO:0007669"/>
    <property type="project" value="UniProtKB-SubCell"/>
</dbReference>
<keyword evidence="6 7" id="KW-0472">Membrane</keyword>
<organism evidence="9 10">
    <name type="scientific">Brassica carinata</name>
    <name type="common">Ethiopian mustard</name>
    <name type="synonym">Abyssinian cabbage</name>
    <dbReference type="NCBI Taxonomy" id="52824"/>
    <lineage>
        <taxon>Eukaryota</taxon>
        <taxon>Viridiplantae</taxon>
        <taxon>Streptophyta</taxon>
        <taxon>Embryophyta</taxon>
        <taxon>Tracheophyta</taxon>
        <taxon>Spermatophyta</taxon>
        <taxon>Magnoliopsida</taxon>
        <taxon>eudicotyledons</taxon>
        <taxon>Gunneridae</taxon>
        <taxon>Pentapetalae</taxon>
        <taxon>rosids</taxon>
        <taxon>malvids</taxon>
        <taxon>Brassicales</taxon>
        <taxon>Brassicaceae</taxon>
        <taxon>Brassiceae</taxon>
        <taxon>Brassica</taxon>
    </lineage>
</organism>
<evidence type="ECO:0000256" key="6">
    <source>
        <dbReference type="ARBA" id="ARBA00023136"/>
    </source>
</evidence>
<dbReference type="OrthoDB" id="747122at2759"/>
<feature type="transmembrane region" description="Helical" evidence="7">
    <location>
        <begin position="295"/>
        <end position="324"/>
    </location>
</feature>
<evidence type="ECO:0000313" key="10">
    <source>
        <dbReference type="Proteomes" id="UP000886595"/>
    </source>
</evidence>
<dbReference type="AlphaFoldDB" id="A0A8X8B7X2"/>